<dbReference type="SMART" id="SM00131">
    <property type="entry name" value="KU"/>
    <property type="match status" value="1"/>
</dbReference>
<evidence type="ECO:0000256" key="1">
    <source>
        <dbReference type="ARBA" id="ARBA00022690"/>
    </source>
</evidence>
<evidence type="ECO:0000313" key="6">
    <source>
        <dbReference type="Proteomes" id="UP000281553"/>
    </source>
</evidence>
<evidence type="ECO:0000256" key="2">
    <source>
        <dbReference type="ARBA" id="ARBA00022900"/>
    </source>
</evidence>
<dbReference type="EMBL" id="UYRU01084095">
    <property type="protein sequence ID" value="VDN33672.1"/>
    <property type="molecule type" value="Genomic_DNA"/>
</dbReference>
<dbReference type="Pfam" id="PF00014">
    <property type="entry name" value="Kunitz_BPTI"/>
    <property type="match status" value="2"/>
</dbReference>
<dbReference type="PANTHER" id="PTHR10083:SF328">
    <property type="entry name" value="TISSUE FACTOR PATHWAY INHIBITOR"/>
    <property type="match status" value="1"/>
</dbReference>
<evidence type="ECO:0000259" key="4">
    <source>
        <dbReference type="PROSITE" id="PS50279"/>
    </source>
</evidence>
<dbReference type="Gene3D" id="4.10.410.10">
    <property type="entry name" value="Pancreatic trypsin inhibitor Kunitz domain"/>
    <property type="match status" value="2"/>
</dbReference>
<organism evidence="5 6">
    <name type="scientific">Dibothriocephalus latus</name>
    <name type="common">Fish tapeworm</name>
    <name type="synonym">Diphyllobothrium latum</name>
    <dbReference type="NCBI Taxonomy" id="60516"/>
    <lineage>
        <taxon>Eukaryota</taxon>
        <taxon>Metazoa</taxon>
        <taxon>Spiralia</taxon>
        <taxon>Lophotrochozoa</taxon>
        <taxon>Platyhelminthes</taxon>
        <taxon>Cestoda</taxon>
        <taxon>Eucestoda</taxon>
        <taxon>Diphyllobothriidea</taxon>
        <taxon>Diphyllobothriidae</taxon>
        <taxon>Dibothriocephalus</taxon>
    </lineage>
</organism>
<protein>
    <recommendedName>
        <fullName evidence="4">BPTI/Kunitz inhibitor domain-containing protein</fullName>
    </recommendedName>
</protein>
<dbReference type="InterPro" id="IPR002223">
    <property type="entry name" value="Kunitz_BPTI"/>
</dbReference>
<keyword evidence="2" id="KW-0722">Serine protease inhibitor</keyword>
<keyword evidence="3" id="KW-1015">Disulfide bond</keyword>
<dbReference type="PROSITE" id="PS50279">
    <property type="entry name" value="BPTI_KUNITZ_2"/>
    <property type="match status" value="2"/>
</dbReference>
<accession>A0A3P7QPG6</accession>
<evidence type="ECO:0000256" key="3">
    <source>
        <dbReference type="ARBA" id="ARBA00023157"/>
    </source>
</evidence>
<dbReference type="InterPro" id="IPR050098">
    <property type="entry name" value="TFPI/VKTCI-like"/>
</dbReference>
<feature type="domain" description="BPTI/Kunitz inhibitor" evidence="4">
    <location>
        <begin position="1"/>
        <end position="22"/>
    </location>
</feature>
<dbReference type="InterPro" id="IPR036880">
    <property type="entry name" value="Kunitz_BPTI_sf"/>
</dbReference>
<dbReference type="GO" id="GO:0005615">
    <property type="term" value="C:extracellular space"/>
    <property type="evidence" value="ECO:0007669"/>
    <property type="project" value="TreeGrafter"/>
</dbReference>
<keyword evidence="1" id="KW-0646">Protease inhibitor</keyword>
<name>A0A3P7QPG6_DIBLA</name>
<reference evidence="5 6" key="1">
    <citation type="submission" date="2018-11" db="EMBL/GenBank/DDBJ databases">
        <authorList>
            <consortium name="Pathogen Informatics"/>
        </authorList>
    </citation>
    <scope>NUCLEOTIDE SEQUENCE [LARGE SCALE GENOMIC DNA]</scope>
</reference>
<dbReference type="Proteomes" id="UP000281553">
    <property type="component" value="Unassembled WGS sequence"/>
</dbReference>
<keyword evidence="6" id="KW-1185">Reference proteome</keyword>
<dbReference type="GO" id="GO:0004867">
    <property type="term" value="F:serine-type endopeptidase inhibitor activity"/>
    <property type="evidence" value="ECO:0007669"/>
    <property type="project" value="UniProtKB-KW"/>
</dbReference>
<proteinExistence type="predicted"/>
<dbReference type="SUPFAM" id="SSF57362">
    <property type="entry name" value="BPTI-like"/>
    <property type="match status" value="2"/>
</dbReference>
<dbReference type="OrthoDB" id="4473401at2759"/>
<sequence>MYGGCKGNGNSFETKEECEKKCSQPIDIYQLKHDPGPGKGFLKRFAFDSTQGTYVNFNYGGCKGNGNNVEIKKMCEKTCLRK</sequence>
<gene>
    <name evidence="5" type="ORF">DILT_LOCUS16298</name>
</gene>
<dbReference type="AlphaFoldDB" id="A0A3P7QPG6"/>
<evidence type="ECO:0000313" key="5">
    <source>
        <dbReference type="EMBL" id="VDN33672.1"/>
    </source>
</evidence>
<dbReference type="PANTHER" id="PTHR10083">
    <property type="entry name" value="KUNITZ-TYPE PROTEASE INHIBITOR-RELATED"/>
    <property type="match status" value="1"/>
</dbReference>
<feature type="domain" description="BPTI/Kunitz inhibitor" evidence="4">
    <location>
        <begin position="22"/>
        <end position="79"/>
    </location>
</feature>